<dbReference type="SUPFAM" id="SSF53300">
    <property type="entry name" value="vWA-like"/>
    <property type="match status" value="1"/>
</dbReference>
<feature type="compositionally biased region" description="Acidic residues" evidence="1">
    <location>
        <begin position="100"/>
        <end position="123"/>
    </location>
</feature>
<dbReference type="InterPro" id="IPR036465">
    <property type="entry name" value="vWFA_dom_sf"/>
</dbReference>
<dbReference type="Pfam" id="PF05762">
    <property type="entry name" value="VWA_CoxE"/>
    <property type="match status" value="1"/>
</dbReference>
<dbReference type="SMART" id="SM00327">
    <property type="entry name" value="VWA"/>
    <property type="match status" value="1"/>
</dbReference>
<dbReference type="EMBL" id="LR586016">
    <property type="protein sequence ID" value="VIP03358.1"/>
    <property type="molecule type" value="Genomic_DNA"/>
</dbReference>
<keyword evidence="4" id="KW-1185">Reference proteome</keyword>
<name>A0A6C2YP08_9BACT</name>
<dbReference type="Gene3D" id="3.40.50.410">
    <property type="entry name" value="von Willebrand factor, type A domain"/>
    <property type="match status" value="1"/>
</dbReference>
<organism evidence="3">
    <name type="scientific">Tuwongella immobilis</name>
    <dbReference type="NCBI Taxonomy" id="692036"/>
    <lineage>
        <taxon>Bacteria</taxon>
        <taxon>Pseudomonadati</taxon>
        <taxon>Planctomycetota</taxon>
        <taxon>Planctomycetia</taxon>
        <taxon>Gemmatales</taxon>
        <taxon>Gemmataceae</taxon>
        <taxon>Tuwongella</taxon>
    </lineage>
</organism>
<proteinExistence type="predicted"/>
<protein>
    <recommendedName>
        <fullName evidence="2">VWFA domain-containing protein</fullName>
    </recommendedName>
</protein>
<gene>
    <name evidence="3" type="ORF">GMBLW1_06020</name>
</gene>
<feature type="region of interest" description="Disordered" evidence="1">
    <location>
        <begin position="92"/>
        <end position="171"/>
    </location>
</feature>
<evidence type="ECO:0000259" key="2">
    <source>
        <dbReference type="SMART" id="SM00327"/>
    </source>
</evidence>
<sequence>MSDNSLATTGTSADDLALRNQRQVIFWRLLATVFAMNSNAPNFQALAEEIAESLELPEAILEPTLGVDSLIQRYPDLEGDFDRLKEILTAPENPLADLAANDDADDDAEDSDDDADADAETEESAATPSVPPATTQPQAKAGLATESDASAGGPSVADALPTTADGEPKPDLRRSLVYSKLLLNVFGPNTQSRQITATQYNQWCKDVGRLEDVLGYRPGGLRGKSNAGGSGSGAGASSTGTGGGVPITDEELQAGIKAMEGQLIDRMHLREVLKDDQMAASLTPSMPLMEQLLRDKSNLSGNALKNAKSLISSYIQQLADVLRLQVMRAVKGKLDRSVPPKRVFRNLDLKRTLWKNLINYNPEDRRLYVQQLYYRQTATKSTPTRMIVVVDQSGSMVDAMVQCTILASIFAGLPRVDMHLMAFDTQVIDLTPWVQDPFEVLMRTNLGGGTLIRKALLEAMQKIEEPRNTALVLISDFFEGGSDQELLDTIVAIKTSGVKFIPVGAVTSSGYFSVSQFFRTKLKELGTPILTGNIKKLINELKNLL</sequence>
<feature type="region of interest" description="Disordered" evidence="1">
    <location>
        <begin position="220"/>
        <end position="248"/>
    </location>
</feature>
<dbReference type="Proteomes" id="UP000464378">
    <property type="component" value="Chromosome"/>
</dbReference>
<dbReference type="InterPro" id="IPR002035">
    <property type="entry name" value="VWF_A"/>
</dbReference>
<reference evidence="3" key="1">
    <citation type="submission" date="2019-04" db="EMBL/GenBank/DDBJ databases">
        <authorList>
            <consortium name="Science for Life Laboratories"/>
        </authorList>
    </citation>
    <scope>NUCLEOTIDE SEQUENCE</scope>
    <source>
        <strain evidence="3">MBLW1</strain>
    </source>
</reference>
<dbReference type="AlphaFoldDB" id="A0A6C2YP08"/>
<evidence type="ECO:0000313" key="3">
    <source>
        <dbReference type="EMBL" id="VIP03358.1"/>
    </source>
</evidence>
<evidence type="ECO:0000256" key="1">
    <source>
        <dbReference type="SAM" id="MobiDB-lite"/>
    </source>
</evidence>
<dbReference type="KEGG" id="tim:GMBLW1_06020"/>
<feature type="compositionally biased region" description="Gly residues" evidence="1">
    <location>
        <begin position="220"/>
        <end position="245"/>
    </location>
</feature>
<dbReference type="EMBL" id="LR593887">
    <property type="protein sequence ID" value="VTS04088.1"/>
    <property type="molecule type" value="Genomic_DNA"/>
</dbReference>
<feature type="domain" description="VWFA" evidence="2">
    <location>
        <begin position="383"/>
        <end position="542"/>
    </location>
</feature>
<accession>A0A6C2YP08</accession>
<evidence type="ECO:0000313" key="4">
    <source>
        <dbReference type="Proteomes" id="UP000464378"/>
    </source>
</evidence>
<dbReference type="InterPro" id="IPR008912">
    <property type="entry name" value="Uncharacterised_CoxE"/>
</dbReference>
<dbReference type="InParanoid" id="A0A6C2YP08"/>
<dbReference type="RefSeq" id="WP_162658437.1">
    <property type="nucleotide sequence ID" value="NZ_LR593887.1"/>
</dbReference>